<name>A0AAD5YDD2_9APHY</name>
<dbReference type="EMBL" id="JANAWD010000211">
    <property type="protein sequence ID" value="KAJ3483869.1"/>
    <property type="molecule type" value="Genomic_DNA"/>
</dbReference>
<reference evidence="2" key="1">
    <citation type="submission" date="2022-07" db="EMBL/GenBank/DDBJ databases">
        <title>Genome Sequence of Physisporinus lineatus.</title>
        <authorList>
            <person name="Buettner E."/>
        </authorList>
    </citation>
    <scope>NUCLEOTIDE SEQUENCE</scope>
    <source>
        <strain evidence="2">VT162</strain>
    </source>
</reference>
<dbReference type="AlphaFoldDB" id="A0AAD5YDD2"/>
<keyword evidence="3" id="KW-1185">Reference proteome</keyword>
<feature type="compositionally biased region" description="Gly residues" evidence="1">
    <location>
        <begin position="373"/>
        <end position="382"/>
    </location>
</feature>
<gene>
    <name evidence="2" type="ORF">NLI96_g6032</name>
</gene>
<protein>
    <submittedName>
        <fullName evidence="2">Uncharacterized protein</fullName>
    </submittedName>
</protein>
<sequence>MASPITDISHHVKFLKLLEDPSKDKYSYSNLAFHHLSGKFPHLQMIEVSSQSKKDDGEVIPPLLFPFHSSTLAKLSHFRSVQALILGNYRFGNFTDLQRVVSTLPSLMYLECLKVTWDNDSNPPRPLVRASASRLSNIYSCNSDVHRMTLWFWATASSSSTTRRKQFQVPFEPHPVLRREDAHAMNDLLLCVKSMSRIEDSMSKNNDFFANNCYFNFQKHWDIGHWVLEHRYSHMFSSPRIAFIITASYDEDNPDYTLPNFANIRRVEIEIPSQRDNVINDDYVLIDSHLSRLQREYHLQDVVVDLAYRISSKAVVVTPREEVENVTALMEWTRTMCRLSMRWGGRELPPEPEPEVEAEESQEDQAAPTQEVGAGGADGGQA</sequence>
<evidence type="ECO:0000256" key="1">
    <source>
        <dbReference type="SAM" id="MobiDB-lite"/>
    </source>
</evidence>
<comment type="caution">
    <text evidence="2">The sequence shown here is derived from an EMBL/GenBank/DDBJ whole genome shotgun (WGS) entry which is preliminary data.</text>
</comment>
<organism evidence="2 3">
    <name type="scientific">Meripilus lineatus</name>
    <dbReference type="NCBI Taxonomy" id="2056292"/>
    <lineage>
        <taxon>Eukaryota</taxon>
        <taxon>Fungi</taxon>
        <taxon>Dikarya</taxon>
        <taxon>Basidiomycota</taxon>
        <taxon>Agaricomycotina</taxon>
        <taxon>Agaricomycetes</taxon>
        <taxon>Polyporales</taxon>
        <taxon>Meripilaceae</taxon>
        <taxon>Meripilus</taxon>
    </lineage>
</organism>
<accession>A0AAD5YDD2</accession>
<evidence type="ECO:0000313" key="3">
    <source>
        <dbReference type="Proteomes" id="UP001212997"/>
    </source>
</evidence>
<dbReference type="Proteomes" id="UP001212997">
    <property type="component" value="Unassembled WGS sequence"/>
</dbReference>
<evidence type="ECO:0000313" key="2">
    <source>
        <dbReference type="EMBL" id="KAJ3483869.1"/>
    </source>
</evidence>
<feature type="region of interest" description="Disordered" evidence="1">
    <location>
        <begin position="344"/>
        <end position="382"/>
    </location>
</feature>
<proteinExistence type="predicted"/>
<feature type="compositionally biased region" description="Acidic residues" evidence="1">
    <location>
        <begin position="350"/>
        <end position="363"/>
    </location>
</feature>